<dbReference type="Pfam" id="PF00248">
    <property type="entry name" value="Aldo_ket_red"/>
    <property type="match status" value="1"/>
</dbReference>
<sequence length="318" mass="35100">MSKAIPEVILSCGNDILAMPVIGMGTAYPAADPETDKAAVLEAIKAGYRHFDTALVYGSEKYLGQAISDAVRLGLIKSRSEVFITTKLFASFAEKDLVVPALNMSLRNLQLEYVDMYIIHWPFKFGGEVKSMPVAKEMLLPLDLKSVWGGMEECKRLGLARGIGVSNFTCNMLQDLLSIAKIPPVLNQLEMSPAWQTKKLNDFCKAKGIHITAYSPLGGANSRVGDDRVLCSNILEDIAKAKGKTTAQVSLRWVYEQGVSMVTKSNNKERMKQNADIFDWSLTDEELEKISHFPQRKAVTFASIVGPHDLIVEIDAQL</sequence>
<dbReference type="PANTHER" id="PTHR11732">
    <property type="entry name" value="ALDO/KETO REDUCTASE"/>
    <property type="match status" value="1"/>
</dbReference>
<dbReference type="AlphaFoldDB" id="A0A314XVR6"/>
<reference evidence="6 7" key="1">
    <citation type="submission" date="2018-02" db="EMBL/GenBank/DDBJ databases">
        <title>Draft genome of wild Prunus yedoensis var. nudiflora.</title>
        <authorList>
            <person name="Baek S."/>
            <person name="Kim J.-H."/>
            <person name="Choi K."/>
            <person name="Kim G.-B."/>
            <person name="Cho A."/>
            <person name="Jang H."/>
            <person name="Shin C.-H."/>
            <person name="Yu H.-J."/>
            <person name="Mun J.-H."/>
        </authorList>
    </citation>
    <scope>NUCLEOTIDE SEQUENCE [LARGE SCALE GENOMIC DNA]</scope>
    <source>
        <strain evidence="7">cv. Jeju island</strain>
        <tissue evidence="6">Leaf</tissue>
    </source>
</reference>
<evidence type="ECO:0000256" key="1">
    <source>
        <dbReference type="ARBA" id="ARBA00023002"/>
    </source>
</evidence>
<keyword evidence="7" id="KW-1185">Reference proteome</keyword>
<evidence type="ECO:0000259" key="5">
    <source>
        <dbReference type="Pfam" id="PF00248"/>
    </source>
</evidence>
<dbReference type="SUPFAM" id="SSF51430">
    <property type="entry name" value="NAD(P)-linked oxidoreductase"/>
    <property type="match status" value="1"/>
</dbReference>
<dbReference type="PRINTS" id="PR00069">
    <property type="entry name" value="ALDKETRDTASE"/>
</dbReference>
<dbReference type="GO" id="GO:0044550">
    <property type="term" value="P:secondary metabolite biosynthetic process"/>
    <property type="evidence" value="ECO:0007669"/>
    <property type="project" value="UniProtKB-ARBA"/>
</dbReference>
<evidence type="ECO:0000313" key="6">
    <source>
        <dbReference type="EMBL" id="PQP95413.1"/>
    </source>
</evidence>
<feature type="active site" description="Proton donor" evidence="2">
    <location>
        <position position="57"/>
    </location>
</feature>
<accession>A0A314XVR6</accession>
<gene>
    <name evidence="6" type="ORF">Pyn_27274</name>
</gene>
<dbReference type="InterPro" id="IPR018170">
    <property type="entry name" value="Aldo/ket_reductase_CS"/>
</dbReference>
<evidence type="ECO:0000256" key="3">
    <source>
        <dbReference type="PIRSR" id="PIRSR000097-2"/>
    </source>
</evidence>
<dbReference type="InterPro" id="IPR020471">
    <property type="entry name" value="AKR"/>
</dbReference>
<dbReference type="FunFam" id="3.20.20.100:FF:000014">
    <property type="entry name" value="NAD(P)-linked oxidoreductase superfamily protein"/>
    <property type="match status" value="1"/>
</dbReference>
<protein>
    <submittedName>
        <fullName evidence="6">D-galacturonate reductase-like</fullName>
    </submittedName>
</protein>
<evidence type="ECO:0000256" key="4">
    <source>
        <dbReference type="PIRSR" id="PIRSR000097-3"/>
    </source>
</evidence>
<dbReference type="PROSITE" id="PS00062">
    <property type="entry name" value="ALDOKETO_REDUCTASE_2"/>
    <property type="match status" value="1"/>
</dbReference>
<dbReference type="InterPro" id="IPR023210">
    <property type="entry name" value="NADP_OxRdtase_dom"/>
</dbReference>
<dbReference type="InterPro" id="IPR036812">
    <property type="entry name" value="NAD(P)_OxRdtase_dom_sf"/>
</dbReference>
<dbReference type="InterPro" id="IPR044497">
    <property type="entry name" value="AKR4A/B"/>
</dbReference>
<dbReference type="CDD" id="cd19124">
    <property type="entry name" value="AKR_AKR4A_4B"/>
    <property type="match status" value="1"/>
</dbReference>
<name>A0A314XVR6_PRUYE</name>
<proteinExistence type="predicted"/>
<feature type="binding site" evidence="3">
    <location>
        <position position="120"/>
    </location>
    <ligand>
        <name>substrate</name>
    </ligand>
</feature>
<dbReference type="Gene3D" id="3.20.20.100">
    <property type="entry name" value="NADP-dependent oxidoreductase domain"/>
    <property type="match status" value="1"/>
</dbReference>
<feature type="domain" description="NADP-dependent oxidoreductase" evidence="5">
    <location>
        <begin position="22"/>
        <end position="291"/>
    </location>
</feature>
<evidence type="ECO:0000256" key="2">
    <source>
        <dbReference type="PIRSR" id="PIRSR000097-1"/>
    </source>
</evidence>
<dbReference type="PROSITE" id="PS00798">
    <property type="entry name" value="ALDOKETO_REDUCTASE_1"/>
    <property type="match status" value="1"/>
</dbReference>
<dbReference type="PIRSF" id="PIRSF000097">
    <property type="entry name" value="AKR"/>
    <property type="match status" value="1"/>
</dbReference>
<keyword evidence="1" id="KW-0560">Oxidoreductase</keyword>
<dbReference type="GO" id="GO:0016616">
    <property type="term" value="F:oxidoreductase activity, acting on the CH-OH group of donors, NAD or NADP as acceptor"/>
    <property type="evidence" value="ECO:0007669"/>
    <property type="project" value="InterPro"/>
</dbReference>
<feature type="site" description="Lowers pKa of active site Tyr" evidence="4">
    <location>
        <position position="87"/>
    </location>
</feature>
<dbReference type="OrthoDB" id="416253at2759"/>
<evidence type="ECO:0000313" key="7">
    <source>
        <dbReference type="Proteomes" id="UP000250321"/>
    </source>
</evidence>
<organism evidence="6 7">
    <name type="scientific">Prunus yedoensis var. nudiflora</name>
    <dbReference type="NCBI Taxonomy" id="2094558"/>
    <lineage>
        <taxon>Eukaryota</taxon>
        <taxon>Viridiplantae</taxon>
        <taxon>Streptophyta</taxon>
        <taxon>Embryophyta</taxon>
        <taxon>Tracheophyta</taxon>
        <taxon>Spermatophyta</taxon>
        <taxon>Magnoliopsida</taxon>
        <taxon>eudicotyledons</taxon>
        <taxon>Gunneridae</taxon>
        <taxon>Pentapetalae</taxon>
        <taxon>rosids</taxon>
        <taxon>fabids</taxon>
        <taxon>Rosales</taxon>
        <taxon>Rosaceae</taxon>
        <taxon>Amygdaloideae</taxon>
        <taxon>Amygdaleae</taxon>
        <taxon>Prunus</taxon>
    </lineage>
</organism>
<dbReference type="EMBL" id="PJQY01002246">
    <property type="protein sequence ID" value="PQP95413.1"/>
    <property type="molecule type" value="Genomic_DNA"/>
</dbReference>
<dbReference type="STRING" id="2094558.A0A314XVR6"/>
<comment type="caution">
    <text evidence="6">The sequence shown here is derived from an EMBL/GenBank/DDBJ whole genome shotgun (WGS) entry which is preliminary data.</text>
</comment>
<dbReference type="Proteomes" id="UP000250321">
    <property type="component" value="Unassembled WGS sequence"/>
</dbReference>